<evidence type="ECO:0000313" key="2">
    <source>
        <dbReference type="EMBL" id="KAG7548899.1"/>
    </source>
</evidence>
<protein>
    <submittedName>
        <fullName evidence="2">Uncharacterized protein</fullName>
    </submittedName>
</protein>
<dbReference type="EMBL" id="JABELV010000057">
    <property type="protein sequence ID" value="KAG7548899.1"/>
    <property type="molecule type" value="Genomic_DNA"/>
</dbReference>
<evidence type="ECO:0000313" key="3">
    <source>
        <dbReference type="Proteomes" id="UP000812966"/>
    </source>
</evidence>
<feature type="compositionally biased region" description="Low complexity" evidence="1">
    <location>
        <begin position="12"/>
        <end position="28"/>
    </location>
</feature>
<feature type="region of interest" description="Disordered" evidence="1">
    <location>
        <begin position="1"/>
        <end position="48"/>
    </location>
</feature>
<organism evidence="2 3">
    <name type="scientific">Filobasidium floriforme</name>
    <dbReference type="NCBI Taxonomy" id="5210"/>
    <lineage>
        <taxon>Eukaryota</taxon>
        <taxon>Fungi</taxon>
        <taxon>Dikarya</taxon>
        <taxon>Basidiomycota</taxon>
        <taxon>Agaricomycotina</taxon>
        <taxon>Tremellomycetes</taxon>
        <taxon>Filobasidiales</taxon>
        <taxon>Filobasidiaceae</taxon>
        <taxon>Filobasidium</taxon>
    </lineage>
</organism>
<evidence type="ECO:0000256" key="1">
    <source>
        <dbReference type="SAM" id="MobiDB-lite"/>
    </source>
</evidence>
<accession>A0A8K0JN60</accession>
<dbReference type="Proteomes" id="UP000812966">
    <property type="component" value="Unassembled WGS sequence"/>
</dbReference>
<sequence>MRATWISRLQESLKSPKTTASKSAKLSAGVERRPRPTDPRIAGPMNTLSLKSLPPTRNVLKLCKVQWITAGRAMMSNPKGVSCHSPHFHLRATPSTEMPMPTASAFGPPRRPPKEFTPFAILTTIKGVSKRAVQRNRVRTRFKEAVRLVLTRDARAANNKEGEIAVPLSQIDEAWEVDLLLEGHYYSAQLEPGVYSAPMPELVNQVRQSLLSIKHKKSLKEARGSSKAVSKPKPQRAATPK</sequence>
<keyword evidence="3" id="KW-1185">Reference proteome</keyword>
<proteinExistence type="predicted"/>
<dbReference type="OrthoDB" id="2537143at2759"/>
<comment type="caution">
    <text evidence="2">The sequence shown here is derived from an EMBL/GenBank/DDBJ whole genome shotgun (WGS) entry which is preliminary data.</text>
</comment>
<feature type="region of interest" description="Disordered" evidence="1">
    <location>
        <begin position="217"/>
        <end position="241"/>
    </location>
</feature>
<dbReference type="AlphaFoldDB" id="A0A8K0JN60"/>
<gene>
    <name evidence="2" type="ORF">FFLO_03191</name>
</gene>
<name>A0A8K0JN60_9TREE</name>
<reference evidence="2" key="1">
    <citation type="submission" date="2020-04" db="EMBL/GenBank/DDBJ databases">
        <title>Analysis of mating type loci in Filobasidium floriforme.</title>
        <authorList>
            <person name="Nowrousian M."/>
        </authorList>
    </citation>
    <scope>NUCLEOTIDE SEQUENCE</scope>
    <source>
        <strain evidence="2">CBS 6242</strain>
    </source>
</reference>